<dbReference type="RefSeq" id="WP_038641961.1">
    <property type="nucleotide sequence ID" value="NZ_CP009888.1"/>
</dbReference>
<organism evidence="13 14">
    <name type="scientific">Pseudoalteromonas piratica</name>
    <dbReference type="NCBI Taxonomy" id="1348114"/>
    <lineage>
        <taxon>Bacteria</taxon>
        <taxon>Pseudomonadati</taxon>
        <taxon>Pseudomonadota</taxon>
        <taxon>Gammaproteobacteria</taxon>
        <taxon>Alteromonadales</taxon>
        <taxon>Pseudoalteromonadaceae</taxon>
        <taxon>Pseudoalteromonas</taxon>
    </lineage>
</organism>
<dbReference type="GO" id="GO:0015297">
    <property type="term" value="F:antiporter activity"/>
    <property type="evidence" value="ECO:0007669"/>
    <property type="project" value="UniProtKB-KW"/>
</dbReference>
<proteinExistence type="inferred from homology"/>
<sequence>MVSGVILALIAIAFVLIVIEDIIHVNKAKTTLFFGTLCWIILFISPLHGQSPESVQKELDHNILEIATLWLFLMAAMTFVAYLNSKGFIQSLVHRVLPSEMSERNLMYLIGAFAFFFSSISDNITATLISLAVVMSLKLDAKKLIKYATLIVFAVNSGGVSLITGDVTTLMIFLADKVTIANLLLLVAPAALSVFILAAMLSMGMKGTITFEKVELRRIEKTDITIACIFVSTIIATLMFSVWYKIPPLLTFLCGLSMMFLVAQFLMRKKDVNKKIIDYVREIEYDTLLFFVGVLLLVGAMKEIGILNQFTHLYEVLAPEYANYFMGILSAAVDNVPLTAALLKADIVMDTRQWLTFTYATGVGGSMLIIGSAAGIIAMSKIKELTFVSYLRMFLYLLVAYTIGYSSSYLVGCLFLN</sequence>
<feature type="transmembrane region" description="Helical" evidence="11">
    <location>
        <begin position="394"/>
        <end position="416"/>
    </location>
</feature>
<keyword evidence="3" id="KW-0050">Antiport</keyword>
<dbReference type="KEGG" id="pseo:OM33_11820"/>
<evidence type="ECO:0000256" key="9">
    <source>
        <dbReference type="ARBA" id="ARBA00023201"/>
    </source>
</evidence>
<dbReference type="STRING" id="1348114.OM33_11820"/>
<feature type="transmembrane region" description="Helical" evidence="11">
    <location>
        <begin position="355"/>
        <end position="382"/>
    </location>
</feature>
<dbReference type="eggNOG" id="COG1055">
    <property type="taxonomic scope" value="Bacteria"/>
</dbReference>
<evidence type="ECO:0000256" key="7">
    <source>
        <dbReference type="ARBA" id="ARBA00023065"/>
    </source>
</evidence>
<comment type="subcellular location">
    <subcellularLocation>
        <location evidence="1">Membrane</location>
        <topology evidence="1">Multi-pass membrane protein</topology>
    </subcellularLocation>
</comment>
<comment type="similarity">
    <text evidence="10">Belongs to the NhaD Na(+)/H(+) (TC 2.A.62) antiporter family.</text>
</comment>
<feature type="transmembrane region" description="Helical" evidence="11">
    <location>
        <begin position="249"/>
        <end position="267"/>
    </location>
</feature>
<dbReference type="GO" id="GO:0016020">
    <property type="term" value="C:membrane"/>
    <property type="evidence" value="ECO:0007669"/>
    <property type="project" value="UniProtKB-SubCell"/>
</dbReference>
<feature type="transmembrane region" description="Helical" evidence="11">
    <location>
        <begin position="5"/>
        <end position="25"/>
    </location>
</feature>
<dbReference type="PANTHER" id="PTHR43269:SF2">
    <property type="entry name" value="SODIUM_PROTON ANTIPORTER 1-RELATED"/>
    <property type="match status" value="1"/>
</dbReference>
<evidence type="ECO:0000256" key="4">
    <source>
        <dbReference type="ARBA" id="ARBA00022692"/>
    </source>
</evidence>
<name>A0A0A7EGT3_9GAMM</name>
<evidence type="ECO:0000313" key="13">
    <source>
        <dbReference type="EMBL" id="AIY65753.1"/>
    </source>
</evidence>
<accession>A0A0A7EGT3</accession>
<dbReference type="Pfam" id="PF03600">
    <property type="entry name" value="CitMHS"/>
    <property type="match status" value="1"/>
</dbReference>
<feature type="transmembrane region" description="Helical" evidence="11">
    <location>
        <begin position="147"/>
        <end position="174"/>
    </location>
</feature>
<keyword evidence="2" id="KW-0813">Transport</keyword>
<dbReference type="Proteomes" id="UP000030341">
    <property type="component" value="Chromosome 1"/>
</dbReference>
<feature type="transmembrane region" description="Helical" evidence="11">
    <location>
        <begin position="63"/>
        <end position="83"/>
    </location>
</feature>
<keyword evidence="8 11" id="KW-0472">Membrane</keyword>
<reference evidence="13 14" key="1">
    <citation type="submission" date="2014-11" db="EMBL/GenBank/DDBJ databases">
        <title>Complete Genome Sequence of Pseudoalteromonas sp. Strain OCN003 Isolated from Kaneohe Bay, Oahu, Hawaii.</title>
        <authorList>
            <person name="Beurmann S."/>
            <person name="Videau P."/>
            <person name="Ushijima B."/>
            <person name="Smith A.M."/>
            <person name="Aeby G.S."/>
            <person name="Callahan S.M."/>
            <person name="Belcaid M."/>
        </authorList>
    </citation>
    <scope>NUCLEOTIDE SEQUENCE [LARGE SCALE GENOMIC DNA]</scope>
    <source>
        <strain evidence="13 14">OCN003</strain>
    </source>
</reference>
<feature type="transmembrane region" description="Helical" evidence="11">
    <location>
        <begin position="180"/>
        <end position="203"/>
    </location>
</feature>
<keyword evidence="9" id="KW-0739">Sodium transport</keyword>
<evidence type="ECO:0000256" key="1">
    <source>
        <dbReference type="ARBA" id="ARBA00004141"/>
    </source>
</evidence>
<dbReference type="EMBL" id="CP009888">
    <property type="protein sequence ID" value="AIY65753.1"/>
    <property type="molecule type" value="Genomic_DNA"/>
</dbReference>
<keyword evidence="6" id="KW-0915">Sodium</keyword>
<evidence type="ECO:0000256" key="5">
    <source>
        <dbReference type="ARBA" id="ARBA00022989"/>
    </source>
</evidence>
<dbReference type="AlphaFoldDB" id="A0A0A7EGT3"/>
<keyword evidence="5 11" id="KW-1133">Transmembrane helix</keyword>
<dbReference type="PANTHER" id="PTHR43269">
    <property type="entry name" value="SODIUM/PROTON ANTIPORTER 1-RELATED"/>
    <property type="match status" value="1"/>
</dbReference>
<dbReference type="HOGENOM" id="CLU_029697_0_0_6"/>
<feature type="transmembrane region" description="Helical" evidence="11">
    <location>
        <begin position="322"/>
        <end position="343"/>
    </location>
</feature>
<keyword evidence="4 11" id="KW-0812">Transmembrane</keyword>
<evidence type="ECO:0000256" key="6">
    <source>
        <dbReference type="ARBA" id="ARBA00023053"/>
    </source>
</evidence>
<feature type="domain" description="Citrate transporter-like" evidence="12">
    <location>
        <begin position="14"/>
        <end position="348"/>
    </location>
</feature>
<evidence type="ECO:0000259" key="12">
    <source>
        <dbReference type="Pfam" id="PF03600"/>
    </source>
</evidence>
<evidence type="ECO:0000313" key="14">
    <source>
        <dbReference type="Proteomes" id="UP000030341"/>
    </source>
</evidence>
<feature type="transmembrane region" description="Helical" evidence="11">
    <location>
        <begin position="288"/>
        <end position="310"/>
    </location>
</feature>
<gene>
    <name evidence="13" type="ORF">OM33_11820</name>
</gene>
<dbReference type="InterPro" id="IPR004680">
    <property type="entry name" value="Cit_transptr-like_dom"/>
</dbReference>
<keyword evidence="14" id="KW-1185">Reference proteome</keyword>
<evidence type="ECO:0000256" key="2">
    <source>
        <dbReference type="ARBA" id="ARBA00022448"/>
    </source>
</evidence>
<protein>
    <submittedName>
        <fullName evidence="13">Sodium:proton antiporter</fullName>
    </submittedName>
</protein>
<keyword evidence="7" id="KW-0406">Ion transport</keyword>
<evidence type="ECO:0000256" key="8">
    <source>
        <dbReference type="ARBA" id="ARBA00023136"/>
    </source>
</evidence>
<evidence type="ECO:0000256" key="10">
    <source>
        <dbReference type="ARBA" id="ARBA00025753"/>
    </source>
</evidence>
<dbReference type="GO" id="GO:0006814">
    <property type="term" value="P:sodium ion transport"/>
    <property type="evidence" value="ECO:0007669"/>
    <property type="project" value="UniProtKB-KW"/>
</dbReference>
<evidence type="ECO:0000256" key="3">
    <source>
        <dbReference type="ARBA" id="ARBA00022449"/>
    </source>
</evidence>
<dbReference type="NCBIfam" id="NF038006">
    <property type="entry name" value="NhaD_1"/>
    <property type="match status" value="2"/>
</dbReference>
<dbReference type="OrthoDB" id="9772058at2"/>
<evidence type="ECO:0000256" key="11">
    <source>
        <dbReference type="SAM" id="Phobius"/>
    </source>
</evidence>
<dbReference type="InterPro" id="IPR045016">
    <property type="entry name" value="NhaD-like"/>
</dbReference>
<feature type="transmembrane region" description="Helical" evidence="11">
    <location>
        <begin position="31"/>
        <end position="51"/>
    </location>
</feature>
<feature type="transmembrane region" description="Helical" evidence="11">
    <location>
        <begin position="224"/>
        <end position="243"/>
    </location>
</feature>